<protein>
    <submittedName>
        <fullName evidence="1">2509_t:CDS:1</fullName>
    </submittedName>
</protein>
<keyword evidence="2" id="KW-1185">Reference proteome</keyword>
<name>A0A9N9D0W1_9GLOM</name>
<dbReference type="AlphaFoldDB" id="A0A9N9D0W1"/>
<organism evidence="1 2">
    <name type="scientific">Paraglomus occultum</name>
    <dbReference type="NCBI Taxonomy" id="144539"/>
    <lineage>
        <taxon>Eukaryota</taxon>
        <taxon>Fungi</taxon>
        <taxon>Fungi incertae sedis</taxon>
        <taxon>Mucoromycota</taxon>
        <taxon>Glomeromycotina</taxon>
        <taxon>Glomeromycetes</taxon>
        <taxon>Paraglomerales</taxon>
        <taxon>Paraglomeraceae</taxon>
        <taxon>Paraglomus</taxon>
    </lineage>
</organism>
<evidence type="ECO:0000313" key="1">
    <source>
        <dbReference type="EMBL" id="CAG8622821.1"/>
    </source>
</evidence>
<dbReference type="Proteomes" id="UP000789572">
    <property type="component" value="Unassembled WGS sequence"/>
</dbReference>
<reference evidence="1" key="1">
    <citation type="submission" date="2021-06" db="EMBL/GenBank/DDBJ databases">
        <authorList>
            <person name="Kallberg Y."/>
            <person name="Tangrot J."/>
            <person name="Rosling A."/>
        </authorList>
    </citation>
    <scope>NUCLEOTIDE SEQUENCE</scope>
    <source>
        <strain evidence="1">IA702</strain>
    </source>
</reference>
<proteinExistence type="predicted"/>
<gene>
    <name evidence="1" type="ORF">POCULU_LOCUS8505</name>
</gene>
<accession>A0A9N9D0W1</accession>
<comment type="caution">
    <text evidence="1">The sequence shown here is derived from an EMBL/GenBank/DDBJ whole genome shotgun (WGS) entry which is preliminary data.</text>
</comment>
<dbReference type="EMBL" id="CAJVPJ010002497">
    <property type="protein sequence ID" value="CAG8622821.1"/>
    <property type="molecule type" value="Genomic_DNA"/>
</dbReference>
<evidence type="ECO:0000313" key="2">
    <source>
        <dbReference type="Proteomes" id="UP000789572"/>
    </source>
</evidence>
<dbReference type="OrthoDB" id="5592268at2759"/>
<sequence>MRLPIESKYPIPLDEIEEDQPDHMKQLEELHHERIKTATLIEQKQKRVKEKMEASKDLANPYQVSNLVLLYAPAHKRKLEQANEGPFRIKEVGPRRTYVLETMGGVEYMKVLGRRLVPYKDRMKARVEIGEASHPLD</sequence>